<sequence length="368" mass="41156">MPPIGTPSFNKANVFCISHNIVLFSTLESNELPITTKRIIPCSSSVNNSCKSVFYDLTILEQMHDTNLLILKLGAIECRYLGSRQNTNTFDNRIHSFSYVEMFYNVFIKALTIFGFSNGGVPNNFSSRMTTARFSANIKKSRNLNRLELTLNKEDLLDSFTSFSCLDNLHSDALASRIWSGNRTPDADDVDGRHLSSLSDLGMTATSDGVKQKCVVELSTVISARTVRLCHYHTKKAWYNDTVAPVGNSPLKTCTKVSTVKKSKLLRLRLYDNHTSVLTPGKKIATAVDPFSLTVISVTRCKRSRKPYDRSDACTTVLPRDTSVVWTARHVPLPSECDVANWLPQQLQESKVVDTIHESRRLTHAIAD</sequence>
<accession>A0A6G0T495</accession>
<keyword evidence="2" id="KW-1185">Reference proteome</keyword>
<gene>
    <name evidence="1" type="ORF">AGLY_014158</name>
</gene>
<protein>
    <submittedName>
        <fullName evidence="1">Uncharacterized protein</fullName>
    </submittedName>
</protein>
<evidence type="ECO:0000313" key="1">
    <source>
        <dbReference type="EMBL" id="KAE9525631.1"/>
    </source>
</evidence>
<name>A0A6G0T495_APHGL</name>
<dbReference type="AlphaFoldDB" id="A0A6G0T495"/>
<comment type="caution">
    <text evidence="1">The sequence shown here is derived from an EMBL/GenBank/DDBJ whole genome shotgun (WGS) entry which is preliminary data.</text>
</comment>
<dbReference type="EMBL" id="VYZN01000059">
    <property type="protein sequence ID" value="KAE9525631.1"/>
    <property type="molecule type" value="Genomic_DNA"/>
</dbReference>
<proteinExistence type="predicted"/>
<dbReference type="Proteomes" id="UP000475862">
    <property type="component" value="Unassembled WGS sequence"/>
</dbReference>
<organism evidence="1 2">
    <name type="scientific">Aphis glycines</name>
    <name type="common">Soybean aphid</name>
    <dbReference type="NCBI Taxonomy" id="307491"/>
    <lineage>
        <taxon>Eukaryota</taxon>
        <taxon>Metazoa</taxon>
        <taxon>Ecdysozoa</taxon>
        <taxon>Arthropoda</taxon>
        <taxon>Hexapoda</taxon>
        <taxon>Insecta</taxon>
        <taxon>Pterygota</taxon>
        <taxon>Neoptera</taxon>
        <taxon>Paraneoptera</taxon>
        <taxon>Hemiptera</taxon>
        <taxon>Sternorrhyncha</taxon>
        <taxon>Aphidomorpha</taxon>
        <taxon>Aphidoidea</taxon>
        <taxon>Aphididae</taxon>
        <taxon>Aphidini</taxon>
        <taxon>Aphis</taxon>
        <taxon>Aphis</taxon>
    </lineage>
</organism>
<evidence type="ECO:0000313" key="2">
    <source>
        <dbReference type="Proteomes" id="UP000475862"/>
    </source>
</evidence>
<reference evidence="1 2" key="1">
    <citation type="submission" date="2019-08" db="EMBL/GenBank/DDBJ databases">
        <title>The genome of the soybean aphid Biotype 1, its phylome, world population structure and adaptation to the North American continent.</title>
        <authorList>
            <person name="Giordano R."/>
            <person name="Donthu R.K."/>
            <person name="Hernandez A.G."/>
            <person name="Wright C.L."/>
            <person name="Zimin A.V."/>
        </authorList>
    </citation>
    <scope>NUCLEOTIDE SEQUENCE [LARGE SCALE GENOMIC DNA]</scope>
    <source>
        <tissue evidence="1">Whole aphids</tissue>
    </source>
</reference>